<evidence type="ECO:0000259" key="15">
    <source>
        <dbReference type="SMART" id="SM01217"/>
    </source>
</evidence>
<evidence type="ECO:0000256" key="2">
    <source>
        <dbReference type="ARBA" id="ARBA00004613"/>
    </source>
</evidence>
<dbReference type="GO" id="GO:0008422">
    <property type="term" value="F:beta-glucosidase activity"/>
    <property type="evidence" value="ECO:0007669"/>
    <property type="project" value="UniProtKB-EC"/>
</dbReference>
<evidence type="ECO:0000256" key="9">
    <source>
        <dbReference type="ARBA" id="ARBA00024983"/>
    </source>
</evidence>
<dbReference type="InterPro" id="IPR026891">
    <property type="entry name" value="Fn3-like"/>
</dbReference>
<dbReference type="GO" id="GO:0009251">
    <property type="term" value="P:glucan catabolic process"/>
    <property type="evidence" value="ECO:0007669"/>
    <property type="project" value="TreeGrafter"/>
</dbReference>
<evidence type="ECO:0000256" key="1">
    <source>
        <dbReference type="ARBA" id="ARBA00000448"/>
    </source>
</evidence>
<keyword evidence="7" id="KW-0378">Hydrolase</keyword>
<dbReference type="Pfam" id="PF01915">
    <property type="entry name" value="Glyco_hydro_3_C"/>
    <property type="match status" value="1"/>
</dbReference>
<comment type="subcellular location">
    <subcellularLocation>
        <location evidence="2">Secreted</location>
    </subcellularLocation>
</comment>
<dbReference type="SUPFAM" id="SSF51445">
    <property type="entry name" value="(Trans)glycosidases"/>
    <property type="match status" value="1"/>
</dbReference>
<dbReference type="InterPro" id="IPR013783">
    <property type="entry name" value="Ig-like_fold"/>
</dbReference>
<evidence type="ECO:0000313" key="16">
    <source>
        <dbReference type="EMBL" id="CAD9162013.1"/>
    </source>
</evidence>
<dbReference type="SUPFAM" id="SSF52279">
    <property type="entry name" value="Beta-D-glucan exohydrolase, C-terminal domain"/>
    <property type="match status" value="1"/>
</dbReference>
<reference evidence="16" key="1">
    <citation type="submission" date="2021-01" db="EMBL/GenBank/DDBJ databases">
        <authorList>
            <person name="Corre E."/>
            <person name="Pelletier E."/>
            <person name="Niang G."/>
            <person name="Scheremetjew M."/>
            <person name="Finn R."/>
            <person name="Kale V."/>
            <person name="Holt S."/>
            <person name="Cochrane G."/>
            <person name="Meng A."/>
            <person name="Brown T."/>
            <person name="Cohen L."/>
        </authorList>
    </citation>
    <scope>NUCLEOTIDE SEQUENCE</scope>
    <source>
        <strain evidence="16">OF101</strain>
    </source>
</reference>
<dbReference type="EC" id="3.2.1.21" evidence="4"/>
<evidence type="ECO:0000256" key="14">
    <source>
        <dbReference type="SAM" id="SignalP"/>
    </source>
</evidence>
<sequence length="708" mass="75472">MPSRVASLLLGGAAVAEGLFVVPDKMDFASQKTSLQRADAMLSKMSLMEKINMLHGTCMSCPYVGLIPANKRLGIPQLNLHDGPQGFRSKPFTEGTTTSWPGAMSMAATWDVDAIYEWGLAMGKEFYDKGANVQLGPGLNVARVPVNGRNFEYLSGEDPYLGYVLAKPVTKGIQENKVIACGKHYVGNSQEAARQQVSEDIDERTLFEMYYPSFQAAVDAGVGSIMCSYNRLNGTHACENAVTLGHLKNEMGFQGFVMSDWGATHTPSMKQGLDMEMPIGIFTHSLALKAVNVSQPVIDEAVSNTVQTMFKLGVMDEPPSTWDAVKFFANVSTAEHIDLARHLSAQSTVLLKNADSVLPLPQGKKLALIGFAGPESLAISFGHGSGEVYPSSFVTPLDGITAAAGPGATIGYESGVDLQAAVALAGSSDYAVVFVGASAAEGGDRTSLSLDGGCQTNGINIAGINCSGIDKQQNALVSAVARANSKTVVVASVPGAFLMPWVHEVEAVLTNFMPGQQVGHAVADVLFGKVNPSARLPITLPNKENEQNFTTSQYPGAKSADNLHHAVYSEQLLVGYRYYDAHNISFTQGFPFGHGLSYTSFAYSGLSVSGRQVGFTVKNTGSLAGREVAQLYLAFPSAAGEPLRQLKGFRKTALLAPNAEERVSFTLSTRDTSIWDVPTHRWAAVSGMFGVHVGSSSRDIRLQGQLQL</sequence>
<dbReference type="AlphaFoldDB" id="A0A7S1WDL8"/>
<comment type="catalytic activity">
    <reaction evidence="1">
        <text>Hydrolysis of terminal, non-reducing beta-D-glucosyl residues with release of beta-D-glucose.</text>
        <dbReference type="EC" id="3.2.1.21"/>
    </reaction>
</comment>
<keyword evidence="8" id="KW-0326">Glycosidase</keyword>
<dbReference type="GO" id="GO:0005576">
    <property type="term" value="C:extracellular region"/>
    <property type="evidence" value="ECO:0007669"/>
    <property type="project" value="UniProtKB-SubCell"/>
</dbReference>
<keyword evidence="5" id="KW-0964">Secreted</keyword>
<dbReference type="InterPro" id="IPR002772">
    <property type="entry name" value="Glyco_hydro_3_C"/>
</dbReference>
<organism evidence="16">
    <name type="scientific">Alexandrium catenella</name>
    <name type="common">Red tide dinoflagellate</name>
    <name type="synonym">Gonyaulax catenella</name>
    <dbReference type="NCBI Taxonomy" id="2925"/>
    <lineage>
        <taxon>Eukaryota</taxon>
        <taxon>Sar</taxon>
        <taxon>Alveolata</taxon>
        <taxon>Dinophyceae</taxon>
        <taxon>Gonyaulacales</taxon>
        <taxon>Pyrocystaceae</taxon>
        <taxon>Alexandrium</taxon>
    </lineage>
</organism>
<keyword evidence="6 14" id="KW-0732">Signal</keyword>
<comment type="function">
    <text evidence="9">Beta-glucosidases are one of a number of cellulolytic enzymes involved in the degradation of cellulosic biomass. Catalyzes the last step releasing glucose from the inhibitory cellobiose.</text>
</comment>
<dbReference type="SMART" id="SM01217">
    <property type="entry name" value="Fn3_like"/>
    <property type="match status" value="1"/>
</dbReference>
<dbReference type="InterPro" id="IPR036962">
    <property type="entry name" value="Glyco_hydro_3_N_sf"/>
</dbReference>
<protein>
    <recommendedName>
        <fullName evidence="10">Probable beta-glucosidase G</fullName>
        <ecNumber evidence="4">3.2.1.21</ecNumber>
    </recommendedName>
    <alternativeName>
        <fullName evidence="11">Beta-D-glucoside glucohydrolase G</fullName>
    </alternativeName>
    <alternativeName>
        <fullName evidence="12">Cellobiase G</fullName>
    </alternativeName>
    <alternativeName>
        <fullName evidence="13">Gentiobiase G</fullName>
    </alternativeName>
</protein>
<feature type="chain" id="PRO_5031086748" description="Probable beta-glucosidase G" evidence="14">
    <location>
        <begin position="19"/>
        <end position="708"/>
    </location>
</feature>
<proteinExistence type="inferred from homology"/>
<evidence type="ECO:0000256" key="12">
    <source>
        <dbReference type="ARBA" id="ARBA00041601"/>
    </source>
</evidence>
<dbReference type="Gene3D" id="3.20.20.300">
    <property type="entry name" value="Glycoside hydrolase, family 3, N-terminal domain"/>
    <property type="match status" value="1"/>
</dbReference>
<dbReference type="PANTHER" id="PTHR42715:SF12">
    <property type="entry name" value="BETA-GLUCOSIDASE G-RELATED"/>
    <property type="match status" value="1"/>
</dbReference>
<name>A0A7S1WDL8_ALECA</name>
<dbReference type="Gene3D" id="3.40.50.1700">
    <property type="entry name" value="Glycoside hydrolase family 3 C-terminal domain"/>
    <property type="match status" value="1"/>
</dbReference>
<dbReference type="EMBL" id="HBGE01064720">
    <property type="protein sequence ID" value="CAD9162013.1"/>
    <property type="molecule type" value="Transcribed_RNA"/>
</dbReference>
<evidence type="ECO:0000256" key="11">
    <source>
        <dbReference type="ARBA" id="ARBA00041276"/>
    </source>
</evidence>
<feature type="signal peptide" evidence="14">
    <location>
        <begin position="1"/>
        <end position="18"/>
    </location>
</feature>
<comment type="similarity">
    <text evidence="3">Belongs to the glycosyl hydrolase 3 family.</text>
</comment>
<dbReference type="Pfam" id="PF00933">
    <property type="entry name" value="Glyco_hydro_3"/>
    <property type="match status" value="1"/>
</dbReference>
<evidence type="ECO:0000256" key="6">
    <source>
        <dbReference type="ARBA" id="ARBA00022729"/>
    </source>
</evidence>
<evidence type="ECO:0000256" key="8">
    <source>
        <dbReference type="ARBA" id="ARBA00023295"/>
    </source>
</evidence>
<dbReference type="InterPro" id="IPR001764">
    <property type="entry name" value="Glyco_hydro_3_N"/>
</dbReference>
<dbReference type="InterPro" id="IPR050288">
    <property type="entry name" value="Cellulose_deg_GH3"/>
</dbReference>
<evidence type="ECO:0000256" key="3">
    <source>
        <dbReference type="ARBA" id="ARBA00005336"/>
    </source>
</evidence>
<feature type="domain" description="Fibronectin type III-like" evidence="15">
    <location>
        <begin position="627"/>
        <end position="697"/>
    </location>
</feature>
<evidence type="ECO:0000256" key="10">
    <source>
        <dbReference type="ARBA" id="ARBA00039579"/>
    </source>
</evidence>
<dbReference type="Pfam" id="PF14310">
    <property type="entry name" value="Fn3-like"/>
    <property type="match status" value="1"/>
</dbReference>
<gene>
    <name evidence="16" type="ORF">ACAT0790_LOCUS38778</name>
</gene>
<dbReference type="PRINTS" id="PR00133">
    <property type="entry name" value="GLHYDRLASE3"/>
</dbReference>
<dbReference type="InterPro" id="IPR017853">
    <property type="entry name" value="GH"/>
</dbReference>
<evidence type="ECO:0000256" key="7">
    <source>
        <dbReference type="ARBA" id="ARBA00022801"/>
    </source>
</evidence>
<evidence type="ECO:0000256" key="4">
    <source>
        <dbReference type="ARBA" id="ARBA00012744"/>
    </source>
</evidence>
<dbReference type="Gene3D" id="2.60.40.10">
    <property type="entry name" value="Immunoglobulins"/>
    <property type="match status" value="1"/>
</dbReference>
<accession>A0A7S1WDL8</accession>
<evidence type="ECO:0000256" key="13">
    <source>
        <dbReference type="ARBA" id="ARBA00041808"/>
    </source>
</evidence>
<dbReference type="InterPro" id="IPR036881">
    <property type="entry name" value="Glyco_hydro_3_C_sf"/>
</dbReference>
<evidence type="ECO:0000256" key="5">
    <source>
        <dbReference type="ARBA" id="ARBA00022525"/>
    </source>
</evidence>
<dbReference type="PANTHER" id="PTHR42715">
    <property type="entry name" value="BETA-GLUCOSIDASE"/>
    <property type="match status" value="1"/>
</dbReference>